<feature type="non-terminal residue" evidence="1">
    <location>
        <position position="1"/>
    </location>
</feature>
<sequence>AKQLYKEAADGDHPDAQYRYAALLLSDLKKEENNKKIYCKEILHYFKLAADNNHIDATYCMGDIYARGKLQVQQNKELGLEYLKLAAKNGHQKAINLLKELETSTQPEPMDTE</sequence>
<comment type="caution">
    <text evidence="1">The sequence shown here is derived from an EMBL/GenBank/DDBJ whole genome shotgun (WGS) entry which is preliminary data.</text>
</comment>
<protein>
    <submittedName>
        <fullName evidence="1">4238_t:CDS:1</fullName>
    </submittedName>
</protein>
<feature type="non-terminal residue" evidence="1">
    <location>
        <position position="113"/>
    </location>
</feature>
<reference evidence="1" key="1">
    <citation type="submission" date="2021-06" db="EMBL/GenBank/DDBJ databases">
        <authorList>
            <person name="Kallberg Y."/>
            <person name="Tangrot J."/>
            <person name="Rosling A."/>
        </authorList>
    </citation>
    <scope>NUCLEOTIDE SEQUENCE</scope>
    <source>
        <strain evidence="1">IL203A</strain>
    </source>
</reference>
<accession>A0ACA9QRN5</accession>
<dbReference type="EMBL" id="CAJVPU010051853">
    <property type="protein sequence ID" value="CAG8762086.1"/>
    <property type="molecule type" value="Genomic_DNA"/>
</dbReference>
<evidence type="ECO:0000313" key="1">
    <source>
        <dbReference type="EMBL" id="CAG8762086.1"/>
    </source>
</evidence>
<gene>
    <name evidence="1" type="ORF">DHETER_LOCUS15327</name>
</gene>
<dbReference type="Proteomes" id="UP000789702">
    <property type="component" value="Unassembled WGS sequence"/>
</dbReference>
<organism evidence="1 2">
    <name type="scientific">Dentiscutata heterogama</name>
    <dbReference type="NCBI Taxonomy" id="1316150"/>
    <lineage>
        <taxon>Eukaryota</taxon>
        <taxon>Fungi</taxon>
        <taxon>Fungi incertae sedis</taxon>
        <taxon>Mucoromycota</taxon>
        <taxon>Glomeromycotina</taxon>
        <taxon>Glomeromycetes</taxon>
        <taxon>Diversisporales</taxon>
        <taxon>Gigasporaceae</taxon>
        <taxon>Dentiscutata</taxon>
    </lineage>
</organism>
<keyword evidence="2" id="KW-1185">Reference proteome</keyword>
<proteinExistence type="predicted"/>
<evidence type="ECO:0000313" key="2">
    <source>
        <dbReference type="Proteomes" id="UP000789702"/>
    </source>
</evidence>
<name>A0ACA9QRN5_9GLOM</name>